<dbReference type="AlphaFoldDB" id="A0A9W6L8U2"/>
<sequence>MKVPPRKMKKFWIVSVPLVFFMILGSILQAAESPEVLGLEKLIQMALEKSPEVKEAEQDVVAAQSDLAQAKAGRWAQLDITAVGGPAEDADLPTVLVDKSLGGGLFSGQIQNNDKDSIGIFGRLDFNIVQPLYTFGKISHRQDAAAYGVEAQKSAKVKKEGDIILNVKELYFAMIVAGQGKDAAKDADGFVRDARQRIERLIAVGSANADETDLYRLDAFEADIQRFKVQADSGAKMAYMALKRTIGYPPDKEFNLDAKELPKDTRALGDQEDYIREALEKRPELDQLEKGLAARKAMLDAAKADLYPSFFLAAVGSFAGAPGRERMPISYFSDEFNHAYGGVMLGSQWHFDLGIGQGKVRKAAAEYQKLLCTKDFAEQNIPLEVAKNYQDVLEARSSYEAYEKAAKASRKWIVSAFSNFDIGVGTAKDMFEAIERYGKNQGDYLRSLYDYHVALARLSHSIGEYTSGTP</sequence>
<organism evidence="8 9">
    <name type="scientific">Desulforhabdus amnigena</name>
    <dbReference type="NCBI Taxonomy" id="40218"/>
    <lineage>
        <taxon>Bacteria</taxon>
        <taxon>Pseudomonadati</taxon>
        <taxon>Thermodesulfobacteriota</taxon>
        <taxon>Syntrophobacteria</taxon>
        <taxon>Syntrophobacterales</taxon>
        <taxon>Syntrophobacteraceae</taxon>
        <taxon>Desulforhabdus</taxon>
    </lineage>
</organism>
<comment type="subcellular location">
    <subcellularLocation>
        <location evidence="1">Cell outer membrane</location>
    </subcellularLocation>
</comment>
<evidence type="ECO:0000313" key="8">
    <source>
        <dbReference type="EMBL" id="GLI36027.1"/>
    </source>
</evidence>
<evidence type="ECO:0000313" key="9">
    <source>
        <dbReference type="Proteomes" id="UP001144372"/>
    </source>
</evidence>
<reference evidence="8" key="1">
    <citation type="submission" date="2022-12" db="EMBL/GenBank/DDBJ databases">
        <title>Reference genome sequencing for broad-spectrum identification of bacterial and archaeal isolates by mass spectrometry.</title>
        <authorList>
            <person name="Sekiguchi Y."/>
            <person name="Tourlousse D.M."/>
        </authorList>
    </citation>
    <scope>NUCLEOTIDE SEQUENCE</scope>
    <source>
        <strain evidence="8">ASRB1</strain>
    </source>
</reference>
<accession>A0A9W6L8U2</accession>
<dbReference type="EMBL" id="BSDR01000001">
    <property type="protein sequence ID" value="GLI36027.1"/>
    <property type="molecule type" value="Genomic_DNA"/>
</dbReference>
<gene>
    <name evidence="8" type="ORF">DAMNIGENAA_34600</name>
</gene>
<evidence type="ECO:0000256" key="1">
    <source>
        <dbReference type="ARBA" id="ARBA00004442"/>
    </source>
</evidence>
<dbReference type="GO" id="GO:0009279">
    <property type="term" value="C:cell outer membrane"/>
    <property type="evidence" value="ECO:0007669"/>
    <property type="project" value="UniProtKB-SubCell"/>
</dbReference>
<keyword evidence="6" id="KW-0472">Membrane</keyword>
<evidence type="ECO:0000256" key="5">
    <source>
        <dbReference type="ARBA" id="ARBA00022692"/>
    </source>
</evidence>
<keyword evidence="3" id="KW-0813">Transport</keyword>
<dbReference type="GO" id="GO:1990281">
    <property type="term" value="C:efflux pump complex"/>
    <property type="evidence" value="ECO:0007669"/>
    <property type="project" value="TreeGrafter"/>
</dbReference>
<dbReference type="RefSeq" id="WP_281796180.1">
    <property type="nucleotide sequence ID" value="NZ_BSDR01000001.1"/>
</dbReference>
<dbReference type="InterPro" id="IPR051906">
    <property type="entry name" value="TolC-like"/>
</dbReference>
<keyword evidence="5" id="KW-0812">Transmembrane</keyword>
<keyword evidence="4" id="KW-1134">Transmembrane beta strand</keyword>
<name>A0A9W6L8U2_9BACT</name>
<dbReference type="PANTHER" id="PTHR30026:SF13">
    <property type="entry name" value="MEMBRANE EFFLUX PROTEIN, PUTATIVE-RELATED"/>
    <property type="match status" value="1"/>
</dbReference>
<dbReference type="Proteomes" id="UP001144372">
    <property type="component" value="Unassembled WGS sequence"/>
</dbReference>
<comment type="similarity">
    <text evidence="2">Belongs to the outer membrane factor (OMF) (TC 1.B.17) family.</text>
</comment>
<keyword evidence="9" id="KW-1185">Reference proteome</keyword>
<evidence type="ECO:0000256" key="6">
    <source>
        <dbReference type="ARBA" id="ARBA00023136"/>
    </source>
</evidence>
<proteinExistence type="inferred from homology"/>
<evidence type="ECO:0000256" key="2">
    <source>
        <dbReference type="ARBA" id="ARBA00007613"/>
    </source>
</evidence>
<evidence type="ECO:0000256" key="7">
    <source>
        <dbReference type="ARBA" id="ARBA00023237"/>
    </source>
</evidence>
<dbReference type="Gene3D" id="1.20.1600.10">
    <property type="entry name" value="Outer membrane efflux proteins (OEP)"/>
    <property type="match status" value="1"/>
</dbReference>
<protein>
    <submittedName>
        <fullName evidence="8">RND transporter</fullName>
    </submittedName>
</protein>
<keyword evidence="7" id="KW-0998">Cell outer membrane</keyword>
<evidence type="ECO:0000256" key="4">
    <source>
        <dbReference type="ARBA" id="ARBA00022452"/>
    </source>
</evidence>
<comment type="caution">
    <text evidence="8">The sequence shown here is derived from an EMBL/GenBank/DDBJ whole genome shotgun (WGS) entry which is preliminary data.</text>
</comment>
<dbReference type="GO" id="GO:0015562">
    <property type="term" value="F:efflux transmembrane transporter activity"/>
    <property type="evidence" value="ECO:0007669"/>
    <property type="project" value="InterPro"/>
</dbReference>
<dbReference type="GO" id="GO:0015288">
    <property type="term" value="F:porin activity"/>
    <property type="evidence" value="ECO:0007669"/>
    <property type="project" value="TreeGrafter"/>
</dbReference>
<dbReference type="Pfam" id="PF02321">
    <property type="entry name" value="OEP"/>
    <property type="match status" value="2"/>
</dbReference>
<dbReference type="InterPro" id="IPR003423">
    <property type="entry name" value="OMP_efflux"/>
</dbReference>
<dbReference type="PANTHER" id="PTHR30026">
    <property type="entry name" value="OUTER MEMBRANE PROTEIN TOLC"/>
    <property type="match status" value="1"/>
</dbReference>
<evidence type="ECO:0000256" key="3">
    <source>
        <dbReference type="ARBA" id="ARBA00022448"/>
    </source>
</evidence>
<dbReference type="SUPFAM" id="SSF56954">
    <property type="entry name" value="Outer membrane efflux proteins (OEP)"/>
    <property type="match status" value="1"/>
</dbReference>